<protein>
    <submittedName>
        <fullName evidence="1">Uncharacterized protein</fullName>
    </submittedName>
</protein>
<dbReference type="EMBL" id="MU273471">
    <property type="protein sequence ID" value="KAI0036487.1"/>
    <property type="molecule type" value="Genomic_DNA"/>
</dbReference>
<evidence type="ECO:0000313" key="1">
    <source>
        <dbReference type="EMBL" id="KAI0036487.1"/>
    </source>
</evidence>
<accession>A0ACB8QY24</accession>
<sequence length="951" mass="103918">MPGDVLIQRAALHAFSEHPRNLPGTSFLSTGQIQFSRMDLSPASDAAVQDAAIFTLPMELLLRIFFLSFELDPPSQTKPRRASSAADLRPPTRARRNTLLITPLPSRLGWIRITHVCRYWRTAALSYPALWGTIPLALGGQWARTALERAQSSELVIHHTIYPGTAGSALLSQTDFLSNELSRIQTLELGGEPDSLGAVLKRLTKSAPRLQVLTIQADRSVGPQESWPLTLPRGLFGGSVPCLHSLTLDNCLLPSTHYDLRRLRHLSLCLLLPKRLHSSTLDTLAMLRNMAELETLTLKHCLQDELPSGETPLELPSLQRIELVDGQSAVASFLRLVTFPNNASLDVQCSMSSDSGDESSLALDVIIPCVIRVQQPRLVVFSSDGRGLHIEMPSAPNTRKPDLYMFFIHSGLGEWDYPRLVRQTFAAVQPSYVERIDLRLPEANTGTNGSWRSLPDLWTVACSRFKYVRSVHTSLTLGWAVCSALTEGRDTDSRLFPQLQTLVFTNVDFYAPMYLNNLFESMVPDMNNVTLAPGVTGVQSKEVITIDDGSDPEVEVVPNSDSSDEVQLLDANPDVKGTSNVEQRPQARPETAPPGLASLQVTVSSSRSGEVNKAKAGARGHGTSEEAQVPSAFRPYASPIQFGLSTSGSSIRSDSSPAREGSIATGPPSSASPTPTVDRPITQLDDGEPRRHHRPFRPDPIIPPPRHPHDARPSKGKERRSYSSTNNEQNEPALAPPPPSPPRAPDVTQAVLRTLQARMRAAGLFDPPQPTYAPIAPQTSGPKARDGDGRLPSGFRRAARKDSHTGNARVESDNVGSDGSDDAGSSSADSDVLPTSQGLSTQARRAALKRTSAQGRAPVSLATARGSSHPGAEPSVRIDTLEQLMAYMYLHGHGPRHNDLAGRYAEQEAEREARAKREGERLPRKMKSPKQLKDMRRWRPVQIVRGCLMED</sequence>
<organism evidence="1 2">
    <name type="scientific">Vararia minispora EC-137</name>
    <dbReference type="NCBI Taxonomy" id="1314806"/>
    <lineage>
        <taxon>Eukaryota</taxon>
        <taxon>Fungi</taxon>
        <taxon>Dikarya</taxon>
        <taxon>Basidiomycota</taxon>
        <taxon>Agaricomycotina</taxon>
        <taxon>Agaricomycetes</taxon>
        <taxon>Russulales</taxon>
        <taxon>Lachnocladiaceae</taxon>
        <taxon>Vararia</taxon>
    </lineage>
</organism>
<proteinExistence type="predicted"/>
<name>A0ACB8QY24_9AGAM</name>
<keyword evidence="2" id="KW-1185">Reference proteome</keyword>
<reference evidence="1" key="2">
    <citation type="journal article" date="2022" name="New Phytol.">
        <title>Evolutionary transition to the ectomycorrhizal habit in the genomes of a hyperdiverse lineage of mushroom-forming fungi.</title>
        <authorList>
            <person name="Looney B."/>
            <person name="Miyauchi S."/>
            <person name="Morin E."/>
            <person name="Drula E."/>
            <person name="Courty P.E."/>
            <person name="Kohler A."/>
            <person name="Kuo A."/>
            <person name="LaButti K."/>
            <person name="Pangilinan J."/>
            <person name="Lipzen A."/>
            <person name="Riley R."/>
            <person name="Andreopoulos W."/>
            <person name="He G."/>
            <person name="Johnson J."/>
            <person name="Nolan M."/>
            <person name="Tritt A."/>
            <person name="Barry K.W."/>
            <person name="Grigoriev I.V."/>
            <person name="Nagy L.G."/>
            <person name="Hibbett D."/>
            <person name="Henrissat B."/>
            <person name="Matheny P.B."/>
            <person name="Labbe J."/>
            <person name="Martin F.M."/>
        </authorList>
    </citation>
    <scope>NUCLEOTIDE SEQUENCE</scope>
    <source>
        <strain evidence="1">EC-137</strain>
    </source>
</reference>
<dbReference type="Proteomes" id="UP000814128">
    <property type="component" value="Unassembled WGS sequence"/>
</dbReference>
<reference evidence="1" key="1">
    <citation type="submission" date="2021-02" db="EMBL/GenBank/DDBJ databases">
        <authorList>
            <consortium name="DOE Joint Genome Institute"/>
            <person name="Ahrendt S."/>
            <person name="Looney B.P."/>
            <person name="Miyauchi S."/>
            <person name="Morin E."/>
            <person name="Drula E."/>
            <person name="Courty P.E."/>
            <person name="Chicoki N."/>
            <person name="Fauchery L."/>
            <person name="Kohler A."/>
            <person name="Kuo A."/>
            <person name="Labutti K."/>
            <person name="Pangilinan J."/>
            <person name="Lipzen A."/>
            <person name="Riley R."/>
            <person name="Andreopoulos W."/>
            <person name="He G."/>
            <person name="Johnson J."/>
            <person name="Barry K.W."/>
            <person name="Grigoriev I.V."/>
            <person name="Nagy L."/>
            <person name="Hibbett D."/>
            <person name="Henrissat B."/>
            <person name="Matheny P.B."/>
            <person name="Labbe J."/>
            <person name="Martin F."/>
        </authorList>
    </citation>
    <scope>NUCLEOTIDE SEQUENCE</scope>
    <source>
        <strain evidence="1">EC-137</strain>
    </source>
</reference>
<evidence type="ECO:0000313" key="2">
    <source>
        <dbReference type="Proteomes" id="UP000814128"/>
    </source>
</evidence>
<comment type="caution">
    <text evidence="1">The sequence shown here is derived from an EMBL/GenBank/DDBJ whole genome shotgun (WGS) entry which is preliminary data.</text>
</comment>
<gene>
    <name evidence="1" type="ORF">K488DRAFT_82107</name>
</gene>